<dbReference type="Pfam" id="PF09397">
    <property type="entry name" value="FtsK_gamma"/>
    <property type="match status" value="1"/>
</dbReference>
<accession>A0A9D1MAM5</accession>
<evidence type="ECO:0000256" key="5">
    <source>
        <dbReference type="PROSITE-ProRule" id="PRU00289"/>
    </source>
</evidence>
<feature type="transmembrane region" description="Helical" evidence="7">
    <location>
        <begin position="22"/>
        <end position="42"/>
    </location>
</feature>
<dbReference type="Gene3D" id="3.30.980.40">
    <property type="match status" value="1"/>
</dbReference>
<sequence length="761" mass="83589">MNGGGLIGVAVGSFLTDTIGPVAAFLLLAVLFIANGCLIANVDPMPYIIKYSKKLIGYSADVGEKVKRRTDEYMRKKREEEEFNEFFEKNEDEYENSGRRGPKYVPPEDDGLPKSLTDRLRGKGASAEAEEFHDTRRHSSGHRTIDIANGFSYDLDTDGASPKPDMMDDYFDEKKFDLYNMRFDDVTNEENDDAPEKKEPGNVHETADASEDTSEPDELQPKEDEDGDTAEDTSELLKGMRVSEMRETERAKKLTEAERSDFHSELDRALSETAEVYRVPTLDLLDEPVKVSGDMRRELYKKAEQLISVLANFGVKAKPVQVTQGPTVTRYEIQPSSGTKLSKIVNLADDIALNMAVSTVLIAPVPGKAATVGVEIPNKNVTAVKIREMLESTEFINAKSKLTVALGKDIGGNVVVGDIAKWPHALIAGATGSGKSVCINAIITSLLYKADPSEVKLIMIDPKQVELGVYNGIPHLLIPVVTEAKKAAGALNWAVSEMMKRYDLFKESGVRKLEAYNKLMERTGGEKLPQIVIIIDELADLMMVAAKEVEDYICRLAQLARAAGLHLIIATQRPSVDVITGLIKANIPSRIAFAVSQQVDSRTIIDRAGAEKLLGMGDMLYYPAGARATTRVQGAFVSDGEVERIVDYIKSTSPETHYSEDLEEHIERIALGENGVTPDTEEDGDALLQEAIKLAVELGKISTSMIQRRLSVGYSRAGRIMDQMEARGIVSPQNGSKPRDVLISHADMMFDEGSDDSGVDQ</sequence>
<dbReference type="SMART" id="SM00843">
    <property type="entry name" value="Ftsk_gamma"/>
    <property type="match status" value="1"/>
</dbReference>
<dbReference type="InterPro" id="IPR041027">
    <property type="entry name" value="FtsK_alpha"/>
</dbReference>
<evidence type="ECO:0000259" key="8">
    <source>
        <dbReference type="PROSITE" id="PS50901"/>
    </source>
</evidence>
<dbReference type="CDD" id="cd01127">
    <property type="entry name" value="TrwB_TraG_TraD_VirD4"/>
    <property type="match status" value="1"/>
</dbReference>
<dbReference type="InterPro" id="IPR036390">
    <property type="entry name" value="WH_DNA-bd_sf"/>
</dbReference>
<evidence type="ECO:0000256" key="1">
    <source>
        <dbReference type="ARBA" id="ARBA00006474"/>
    </source>
</evidence>
<dbReference type="Pfam" id="PF01580">
    <property type="entry name" value="FtsK_SpoIIIE"/>
    <property type="match status" value="1"/>
</dbReference>
<feature type="region of interest" description="Disordered" evidence="6">
    <location>
        <begin position="188"/>
        <end position="264"/>
    </location>
</feature>
<reference evidence="9" key="1">
    <citation type="submission" date="2020-10" db="EMBL/GenBank/DDBJ databases">
        <authorList>
            <person name="Gilroy R."/>
        </authorList>
    </citation>
    <scope>NUCLEOTIDE SEQUENCE</scope>
    <source>
        <strain evidence="9">USAMLcec3-3695</strain>
    </source>
</reference>
<dbReference type="Pfam" id="PF17854">
    <property type="entry name" value="FtsK_alpha"/>
    <property type="match status" value="1"/>
</dbReference>
<dbReference type="PANTHER" id="PTHR22683:SF41">
    <property type="entry name" value="DNA TRANSLOCASE FTSK"/>
    <property type="match status" value="1"/>
</dbReference>
<proteinExistence type="inferred from homology"/>
<keyword evidence="7" id="KW-1133">Transmembrane helix</keyword>
<dbReference type="InterPro" id="IPR003593">
    <property type="entry name" value="AAA+_ATPase"/>
</dbReference>
<keyword evidence="3 5" id="KW-0067">ATP-binding</keyword>
<feature type="domain" description="FtsK" evidence="8">
    <location>
        <begin position="411"/>
        <end position="602"/>
    </location>
</feature>
<gene>
    <name evidence="9" type="ORF">IAA61_01800</name>
</gene>
<evidence type="ECO:0000256" key="2">
    <source>
        <dbReference type="ARBA" id="ARBA00022741"/>
    </source>
</evidence>
<dbReference type="PROSITE" id="PS50901">
    <property type="entry name" value="FTSK"/>
    <property type="match status" value="1"/>
</dbReference>
<evidence type="ECO:0000313" key="9">
    <source>
        <dbReference type="EMBL" id="HIU56532.1"/>
    </source>
</evidence>
<keyword evidence="2 5" id="KW-0547">Nucleotide-binding</keyword>
<dbReference type="Gene3D" id="1.10.10.10">
    <property type="entry name" value="Winged helix-like DNA-binding domain superfamily/Winged helix DNA-binding domain"/>
    <property type="match status" value="1"/>
</dbReference>
<evidence type="ECO:0000313" key="10">
    <source>
        <dbReference type="Proteomes" id="UP000824109"/>
    </source>
</evidence>
<dbReference type="EMBL" id="DVNB01000022">
    <property type="protein sequence ID" value="HIU56532.1"/>
    <property type="molecule type" value="Genomic_DNA"/>
</dbReference>
<dbReference type="InterPro" id="IPR002543">
    <property type="entry name" value="FtsK_dom"/>
</dbReference>
<feature type="compositionally biased region" description="Acidic residues" evidence="6">
    <location>
        <begin position="208"/>
        <end position="234"/>
    </location>
</feature>
<dbReference type="InterPro" id="IPR036388">
    <property type="entry name" value="WH-like_DNA-bd_sf"/>
</dbReference>
<dbReference type="InterPro" id="IPR050206">
    <property type="entry name" value="FtsK/SpoIIIE/SftA"/>
</dbReference>
<organism evidence="9 10">
    <name type="scientific">Candidatus Ornithomonoglobus merdipullorum</name>
    <dbReference type="NCBI Taxonomy" id="2840895"/>
    <lineage>
        <taxon>Bacteria</taxon>
        <taxon>Bacillati</taxon>
        <taxon>Bacillota</taxon>
        <taxon>Clostridia</taxon>
        <taxon>Candidatus Ornithomonoglobus</taxon>
    </lineage>
</organism>
<feature type="binding site" evidence="5">
    <location>
        <begin position="429"/>
        <end position="436"/>
    </location>
    <ligand>
        <name>ATP</name>
        <dbReference type="ChEBI" id="CHEBI:30616"/>
    </ligand>
</feature>
<name>A0A9D1MAM5_9FIRM</name>
<dbReference type="InterPro" id="IPR018541">
    <property type="entry name" value="Ftsk_gamma"/>
</dbReference>
<reference evidence="9" key="2">
    <citation type="journal article" date="2021" name="PeerJ">
        <title>Extensive microbial diversity within the chicken gut microbiome revealed by metagenomics and culture.</title>
        <authorList>
            <person name="Gilroy R."/>
            <person name="Ravi A."/>
            <person name="Getino M."/>
            <person name="Pursley I."/>
            <person name="Horton D.L."/>
            <person name="Alikhan N.F."/>
            <person name="Baker D."/>
            <person name="Gharbi K."/>
            <person name="Hall N."/>
            <person name="Watson M."/>
            <person name="Adriaenssens E.M."/>
            <person name="Foster-Nyarko E."/>
            <person name="Jarju S."/>
            <person name="Secka A."/>
            <person name="Antonio M."/>
            <person name="Oren A."/>
            <person name="Chaudhuri R.R."/>
            <person name="La Ragione R."/>
            <person name="Hildebrand F."/>
            <person name="Pallen M.J."/>
        </authorList>
    </citation>
    <scope>NUCLEOTIDE SEQUENCE</scope>
    <source>
        <strain evidence="9">USAMLcec3-3695</strain>
    </source>
</reference>
<evidence type="ECO:0000256" key="4">
    <source>
        <dbReference type="ARBA" id="ARBA00023125"/>
    </source>
</evidence>
<evidence type="ECO:0000256" key="7">
    <source>
        <dbReference type="SAM" id="Phobius"/>
    </source>
</evidence>
<feature type="compositionally biased region" description="Basic and acidic residues" evidence="6">
    <location>
        <begin position="194"/>
        <end position="207"/>
    </location>
</feature>
<dbReference type="InterPro" id="IPR027417">
    <property type="entry name" value="P-loop_NTPase"/>
</dbReference>
<keyword evidence="7" id="KW-0472">Membrane</keyword>
<evidence type="ECO:0000256" key="3">
    <source>
        <dbReference type="ARBA" id="ARBA00022840"/>
    </source>
</evidence>
<dbReference type="GO" id="GO:0003677">
    <property type="term" value="F:DNA binding"/>
    <property type="evidence" value="ECO:0007669"/>
    <property type="project" value="UniProtKB-KW"/>
</dbReference>
<keyword evidence="4" id="KW-0238">DNA-binding</keyword>
<feature type="compositionally biased region" description="Basic and acidic residues" evidence="6">
    <location>
        <begin position="241"/>
        <end position="264"/>
    </location>
</feature>
<dbReference type="Gene3D" id="3.40.50.300">
    <property type="entry name" value="P-loop containing nucleotide triphosphate hydrolases"/>
    <property type="match status" value="1"/>
</dbReference>
<evidence type="ECO:0000256" key="6">
    <source>
        <dbReference type="SAM" id="MobiDB-lite"/>
    </source>
</evidence>
<dbReference type="SUPFAM" id="SSF52540">
    <property type="entry name" value="P-loop containing nucleoside triphosphate hydrolases"/>
    <property type="match status" value="1"/>
</dbReference>
<dbReference type="AlphaFoldDB" id="A0A9D1MAM5"/>
<feature type="region of interest" description="Disordered" evidence="6">
    <location>
        <begin position="87"/>
        <end position="143"/>
    </location>
</feature>
<dbReference type="PANTHER" id="PTHR22683">
    <property type="entry name" value="SPORULATION PROTEIN RELATED"/>
    <property type="match status" value="1"/>
</dbReference>
<dbReference type="GO" id="GO:0005524">
    <property type="term" value="F:ATP binding"/>
    <property type="evidence" value="ECO:0007669"/>
    <property type="project" value="UniProtKB-UniRule"/>
</dbReference>
<dbReference type="GO" id="GO:0016020">
    <property type="term" value="C:membrane"/>
    <property type="evidence" value="ECO:0007669"/>
    <property type="project" value="UniProtKB-SubCell"/>
</dbReference>
<comment type="similarity">
    <text evidence="1">Belongs to the FtsK/SpoIIIE/SftA family.</text>
</comment>
<dbReference type="SMART" id="SM00382">
    <property type="entry name" value="AAA"/>
    <property type="match status" value="1"/>
</dbReference>
<protein>
    <submittedName>
        <fullName evidence="9">DNA translocase FtsK</fullName>
    </submittedName>
</protein>
<dbReference type="Proteomes" id="UP000824109">
    <property type="component" value="Unassembled WGS sequence"/>
</dbReference>
<comment type="caution">
    <text evidence="9">The sequence shown here is derived from an EMBL/GenBank/DDBJ whole genome shotgun (WGS) entry which is preliminary data.</text>
</comment>
<dbReference type="SUPFAM" id="SSF46785">
    <property type="entry name" value="Winged helix' DNA-binding domain"/>
    <property type="match status" value="1"/>
</dbReference>
<keyword evidence="7" id="KW-0812">Transmembrane</keyword>